<evidence type="ECO:0000313" key="2">
    <source>
        <dbReference type="Proteomes" id="UP000225379"/>
    </source>
</evidence>
<dbReference type="AlphaFoldDB" id="A0A2B8BNY0"/>
<evidence type="ECO:0000313" key="1">
    <source>
        <dbReference type="EMBL" id="PGH59258.1"/>
    </source>
</evidence>
<organism evidence="1 2">
    <name type="scientific">Azospirillum palustre</name>
    <dbReference type="NCBI Taxonomy" id="2044885"/>
    <lineage>
        <taxon>Bacteria</taxon>
        <taxon>Pseudomonadati</taxon>
        <taxon>Pseudomonadota</taxon>
        <taxon>Alphaproteobacteria</taxon>
        <taxon>Rhodospirillales</taxon>
        <taxon>Azospirillaceae</taxon>
        <taxon>Azospirillum</taxon>
    </lineage>
</organism>
<dbReference type="Proteomes" id="UP000225379">
    <property type="component" value="Unassembled WGS sequence"/>
</dbReference>
<protein>
    <submittedName>
        <fullName evidence="1">Uncharacterized protein</fullName>
    </submittedName>
</protein>
<sequence>MPYLLHDNRSNPWSPEFAVDPATYVRHAVVRFGGEGLLADRGGPFLAVRVEGCATDAPSIEVYPLTEGAKRLLDGPNVDFRDGAALETLHEALDATRKRLYAVAGAALGVPDGAKWHCRVPNHGDHLIHAGAWLDRLVLKGLATEKEHAEITAALVGLGRRPSAWLACWTFRNGTQRHTDIGYAATAGEALQRMLRCWMPTIDIGQDRLHLFLVEASGSVVDLEIIDEAGEVQWSLQDDGLDACPHMRREYEVDGLLTIGYRIDGQRTSTVSVSPSIWRAALRLKGNDKAARAWIAEIARATPSKRIVMTGPAEKESGASRSRHVASVIVETLLERLDALEHQPAA</sequence>
<dbReference type="RefSeq" id="WP_098734610.1">
    <property type="nucleotide sequence ID" value="NZ_PDKW01000036.1"/>
</dbReference>
<name>A0A2B8BNY0_9PROT</name>
<dbReference type="EMBL" id="PDKW01000036">
    <property type="protein sequence ID" value="PGH59258.1"/>
    <property type="molecule type" value="Genomic_DNA"/>
</dbReference>
<accession>A0A2B8BNY0</accession>
<reference evidence="2" key="1">
    <citation type="submission" date="2017-10" db="EMBL/GenBank/DDBJ databases">
        <authorList>
            <person name="Kravchenko I.K."/>
            <person name="Grouzdev D.S."/>
        </authorList>
    </citation>
    <scope>NUCLEOTIDE SEQUENCE [LARGE SCALE GENOMIC DNA]</scope>
    <source>
        <strain evidence="2">B2</strain>
    </source>
</reference>
<comment type="caution">
    <text evidence="1">The sequence shown here is derived from an EMBL/GenBank/DDBJ whole genome shotgun (WGS) entry which is preliminary data.</text>
</comment>
<proteinExistence type="predicted"/>
<gene>
    <name evidence="1" type="ORF">CRT60_01095</name>
</gene>
<keyword evidence="2" id="KW-1185">Reference proteome</keyword>